<dbReference type="EMBL" id="JACHMH010000001">
    <property type="protein sequence ID" value="MBB4676781.1"/>
    <property type="molecule type" value="Genomic_DNA"/>
</dbReference>
<dbReference type="AlphaFoldDB" id="A0A7W7C939"/>
<dbReference type="RefSeq" id="WP_185002556.1">
    <property type="nucleotide sequence ID" value="NZ_BAAAUI010000012.1"/>
</dbReference>
<dbReference type="SUPFAM" id="SSF52540">
    <property type="entry name" value="P-loop containing nucleoside triphosphate hydrolases"/>
    <property type="match status" value="1"/>
</dbReference>
<accession>A0A7W7C939</accession>
<proteinExistence type="predicted"/>
<comment type="caution">
    <text evidence="3">The sequence shown here is derived from an EMBL/GenBank/DDBJ whole genome shotgun (WGS) entry which is preliminary data.</text>
</comment>
<evidence type="ECO:0000259" key="2">
    <source>
        <dbReference type="PROSITE" id="PS50837"/>
    </source>
</evidence>
<dbReference type="InterPro" id="IPR011990">
    <property type="entry name" value="TPR-like_helical_dom_sf"/>
</dbReference>
<dbReference type="InterPro" id="IPR007111">
    <property type="entry name" value="NACHT_NTPase"/>
</dbReference>
<reference evidence="3 4" key="1">
    <citation type="submission" date="2020-08" db="EMBL/GenBank/DDBJ databases">
        <title>Sequencing the genomes of 1000 actinobacteria strains.</title>
        <authorList>
            <person name="Klenk H.-P."/>
        </authorList>
    </citation>
    <scope>NUCLEOTIDE SEQUENCE [LARGE SCALE GENOMIC DNA]</scope>
    <source>
        <strain evidence="3 4">DSM 44230</strain>
    </source>
</reference>
<evidence type="ECO:0000313" key="4">
    <source>
        <dbReference type="Proteomes" id="UP000533598"/>
    </source>
</evidence>
<evidence type="ECO:0000256" key="1">
    <source>
        <dbReference type="SAM" id="Phobius"/>
    </source>
</evidence>
<keyword evidence="1" id="KW-0812">Transmembrane</keyword>
<protein>
    <submittedName>
        <fullName evidence="3">Tetratricopeptide (TPR) repeat protein</fullName>
    </submittedName>
</protein>
<dbReference type="Pfam" id="PF05729">
    <property type="entry name" value="NACHT"/>
    <property type="match status" value="1"/>
</dbReference>
<dbReference type="Proteomes" id="UP000533598">
    <property type="component" value="Unassembled WGS sequence"/>
</dbReference>
<dbReference type="SMART" id="SM00028">
    <property type="entry name" value="TPR"/>
    <property type="match status" value="2"/>
</dbReference>
<dbReference type="InterPro" id="IPR019734">
    <property type="entry name" value="TPR_rpt"/>
</dbReference>
<feature type="domain" description="NACHT" evidence="2">
    <location>
        <begin position="139"/>
        <end position="262"/>
    </location>
</feature>
<dbReference type="Gene3D" id="1.25.40.10">
    <property type="entry name" value="Tetratricopeptide repeat domain"/>
    <property type="match status" value="1"/>
</dbReference>
<sequence>MAGRGWHRVVAAVLAAGAGTTLTVLIGQATALRDNPWAWLGVGVLITVSAAIAGYVTWAGRDPAGPAEVEAAVTELAQTSEVLWDKALNHRGLQSGRLFEVPWAVSSYHPVEPDPRFRLRRTTLAQIAETAQRLREQRARVLIIGPAGAGKSSLARRLAYAWLSERADREPVPVLVSASSWTEGEPVPHWLERQLRTEHRALSRRTTAGITLARHLVLHKRVFPVVDGLDELPDGPRTALGAALRDALPEGSPLILTCRTAAPRLPVDTVFTLRPIEVPDIARVLRREASARQLASWERLFSLCRKDPDSALARMLTRPLLVALAAEVYHRHDPDRDPAELAALPTAEAIEDHVLAAWLPTTLHRRQRLPEDRDHPERSVLAWLTFLARHLERQDTQEFRWWELRRAMLGRRRPPTWLEPESFRPPGTPQRTITLAEVRSWLRDRWRATRSGRWRRFARGLVVGALAVWGFGGLLWLISLYFPELVRQALSGGGLMPNMLVADPYLMLTMLSVLVGLFLGGLLALVTEDDSDRVRFQALGHWPGELAPHLATDPGKAVNPRHSLATDRRWSLLCLLGGAAGLVLLVQLAAAQVEISRVGFPLLARFGEHAGLASLVAVLVAAAAVCTRAEWPWFAATRVSLALTRRLPARLIPFLDAMTAADVLRQEGAIYRFRHATLRDWLLRRAALAAYRSLDEPHRRLLRRLALHPGPDFTVAIAARLDELTEQQARDRLHRCVRLELLGRDGDRYRWRAGRTAIAEVSAALDPPGLPTRVRADLQRAYLDLFTAHLADPPCPHSPQARVLPLGPDGWRLLHAERHNVLACLRDGGEHLVDLCRITLSPLREWGLGPECDELLARHGLTGLLQHHAAWPDCPDCQTDTLGRLGRLTLPHDPDAASTLFHRAATAARQADSAVAEAHALLGISYCLLARQKYGEAVELLRQALATLRERGGFTTAAENGHRVAWELYEANRQRIAELVLATAVQDAHHCGDELLLARLLHLRGAVLVELDEFPEAATSFRRARELYRVLEHPAATESLAAWAETLLQLGKHLSAKGKDGAWATAAGRDRLREARAEFGKSGRDLRAADMLAQQGEWADRDSDARLWLTDAIAQYEDLAEPARIEQARGLLARRGR</sequence>
<dbReference type="Gene3D" id="3.40.50.300">
    <property type="entry name" value="P-loop containing nucleotide triphosphate hydrolases"/>
    <property type="match status" value="1"/>
</dbReference>
<feature type="transmembrane region" description="Helical" evidence="1">
    <location>
        <begin position="37"/>
        <end position="58"/>
    </location>
</feature>
<dbReference type="PROSITE" id="PS50837">
    <property type="entry name" value="NACHT"/>
    <property type="match status" value="1"/>
</dbReference>
<dbReference type="SUPFAM" id="SSF48452">
    <property type="entry name" value="TPR-like"/>
    <property type="match status" value="1"/>
</dbReference>
<feature type="transmembrane region" description="Helical" evidence="1">
    <location>
        <begin position="570"/>
        <end position="590"/>
    </location>
</feature>
<keyword evidence="1" id="KW-0472">Membrane</keyword>
<dbReference type="InterPro" id="IPR003593">
    <property type="entry name" value="AAA+_ATPase"/>
</dbReference>
<keyword evidence="4" id="KW-1185">Reference proteome</keyword>
<feature type="transmembrane region" description="Helical" evidence="1">
    <location>
        <begin position="505"/>
        <end position="526"/>
    </location>
</feature>
<dbReference type="CDD" id="cd00882">
    <property type="entry name" value="Ras_like_GTPase"/>
    <property type="match status" value="1"/>
</dbReference>
<feature type="transmembrane region" description="Helical" evidence="1">
    <location>
        <begin position="457"/>
        <end position="482"/>
    </location>
</feature>
<keyword evidence="1" id="KW-1133">Transmembrane helix</keyword>
<name>A0A7W7C939_9PSEU</name>
<organism evidence="3 4">
    <name type="scientific">Crossiella cryophila</name>
    <dbReference type="NCBI Taxonomy" id="43355"/>
    <lineage>
        <taxon>Bacteria</taxon>
        <taxon>Bacillati</taxon>
        <taxon>Actinomycetota</taxon>
        <taxon>Actinomycetes</taxon>
        <taxon>Pseudonocardiales</taxon>
        <taxon>Pseudonocardiaceae</taxon>
        <taxon>Crossiella</taxon>
    </lineage>
</organism>
<dbReference type="InterPro" id="IPR027417">
    <property type="entry name" value="P-loop_NTPase"/>
</dbReference>
<dbReference type="SMART" id="SM00382">
    <property type="entry name" value="AAA"/>
    <property type="match status" value="1"/>
</dbReference>
<evidence type="ECO:0000313" key="3">
    <source>
        <dbReference type="EMBL" id="MBB4676781.1"/>
    </source>
</evidence>
<gene>
    <name evidence="3" type="ORF">HNR67_002899</name>
</gene>